<dbReference type="AlphaFoldDB" id="A0A921MT31"/>
<feature type="region of interest" description="Disordered" evidence="1">
    <location>
        <begin position="1"/>
        <end position="40"/>
    </location>
</feature>
<gene>
    <name evidence="2" type="ORF">K8V81_00895</name>
</gene>
<comment type="caution">
    <text evidence="2">The sequence shown here is derived from an EMBL/GenBank/DDBJ whole genome shotgun (WGS) entry which is preliminary data.</text>
</comment>
<reference evidence="2" key="2">
    <citation type="submission" date="2021-09" db="EMBL/GenBank/DDBJ databases">
        <authorList>
            <person name="Gilroy R."/>
        </authorList>
    </citation>
    <scope>NUCLEOTIDE SEQUENCE</scope>
    <source>
        <strain evidence="2">ChiGjej5B5-22894</strain>
    </source>
</reference>
<organism evidence="2 3">
    <name type="scientific">Brachybacterium massiliense</name>
    <dbReference type="NCBI Taxonomy" id="1755098"/>
    <lineage>
        <taxon>Bacteria</taxon>
        <taxon>Bacillati</taxon>
        <taxon>Actinomycetota</taxon>
        <taxon>Actinomycetes</taxon>
        <taxon>Micrococcales</taxon>
        <taxon>Dermabacteraceae</taxon>
        <taxon>Brachybacterium</taxon>
    </lineage>
</organism>
<name>A0A921MT31_9MICO</name>
<proteinExistence type="predicted"/>
<evidence type="ECO:0000313" key="3">
    <source>
        <dbReference type="Proteomes" id="UP000742460"/>
    </source>
</evidence>
<dbReference type="Proteomes" id="UP000742460">
    <property type="component" value="Unassembled WGS sequence"/>
</dbReference>
<dbReference type="EMBL" id="DYUE01000028">
    <property type="protein sequence ID" value="HJG90258.1"/>
    <property type="molecule type" value="Genomic_DNA"/>
</dbReference>
<evidence type="ECO:0000313" key="2">
    <source>
        <dbReference type="EMBL" id="HJG90258.1"/>
    </source>
</evidence>
<sequence>MTVPSQLEDGVRFDGADGVSIRVTPTSSPRSASAEPLADGGVHYPGPSHASSVIVSATGVQMLTTIVDADAPARYAYDLDLAPGQILEPLGEGIAVKDSDGDIVLTVGAPWALDANGQAVSTRFEITGSTLTQVVDHSDDSIAYPVVADPIMLAPWMVKCLVGIGIRGPDLVRIASMGTPQAILAAFGRGAVACLFGK</sequence>
<accession>A0A921MT31</accession>
<evidence type="ECO:0000256" key="1">
    <source>
        <dbReference type="SAM" id="MobiDB-lite"/>
    </source>
</evidence>
<reference evidence="2" key="1">
    <citation type="journal article" date="2021" name="PeerJ">
        <title>Extensive microbial diversity within the chicken gut microbiome revealed by metagenomics and culture.</title>
        <authorList>
            <person name="Gilroy R."/>
            <person name="Ravi A."/>
            <person name="Getino M."/>
            <person name="Pursley I."/>
            <person name="Horton D.L."/>
            <person name="Alikhan N.F."/>
            <person name="Baker D."/>
            <person name="Gharbi K."/>
            <person name="Hall N."/>
            <person name="Watson M."/>
            <person name="Adriaenssens E.M."/>
            <person name="Foster-Nyarko E."/>
            <person name="Jarju S."/>
            <person name="Secka A."/>
            <person name="Antonio M."/>
            <person name="Oren A."/>
            <person name="Chaudhuri R.R."/>
            <person name="La Ragione R."/>
            <person name="Hildebrand F."/>
            <person name="Pallen M.J."/>
        </authorList>
    </citation>
    <scope>NUCLEOTIDE SEQUENCE</scope>
    <source>
        <strain evidence="2">ChiGjej5B5-22894</strain>
    </source>
</reference>
<protein>
    <submittedName>
        <fullName evidence="2">Uncharacterized protein</fullName>
    </submittedName>
</protein>